<dbReference type="eggNOG" id="KOG4245">
    <property type="taxonomic scope" value="Eukaryota"/>
</dbReference>
<dbReference type="EC" id="4.1.1.52" evidence="7"/>
<evidence type="ECO:0000256" key="4">
    <source>
        <dbReference type="ARBA" id="ARBA00022833"/>
    </source>
</evidence>
<feature type="domain" description="Amidohydrolase-related" evidence="9">
    <location>
        <begin position="6"/>
        <end position="324"/>
    </location>
</feature>
<evidence type="ECO:0000256" key="6">
    <source>
        <dbReference type="ARBA" id="ARBA00036832"/>
    </source>
</evidence>
<dbReference type="GO" id="GO:0016787">
    <property type="term" value="F:hydrolase activity"/>
    <property type="evidence" value="ECO:0007669"/>
    <property type="project" value="InterPro"/>
</dbReference>
<keyword evidence="5 8" id="KW-0456">Lyase</keyword>
<comment type="caution">
    <text evidence="10">The sequence shown here is derived from an EMBL/GenBank/DDBJ whole genome shotgun (WGS) entry which is preliminary data.</text>
</comment>
<dbReference type="GO" id="GO:0046872">
    <property type="term" value="F:metal ion binding"/>
    <property type="evidence" value="ECO:0007669"/>
    <property type="project" value="UniProtKB-KW"/>
</dbReference>
<dbReference type="OrthoDB" id="2832284at2759"/>
<evidence type="ECO:0000313" key="10">
    <source>
        <dbReference type="EMBL" id="EXJ86759.1"/>
    </source>
</evidence>
<evidence type="ECO:0000256" key="2">
    <source>
        <dbReference type="ARBA" id="ARBA00022723"/>
    </source>
</evidence>
<dbReference type="HOGENOM" id="CLU_039329_2_0_1"/>
<keyword evidence="11" id="KW-1185">Reference proteome</keyword>
<comment type="similarity">
    <text evidence="1">Belongs to the metallo-dependent hydrolases superfamily. ACMSD family.</text>
</comment>
<dbReference type="EMBL" id="AMGY01000003">
    <property type="protein sequence ID" value="EXJ86759.1"/>
    <property type="molecule type" value="Genomic_DNA"/>
</dbReference>
<dbReference type="GO" id="GO:0019748">
    <property type="term" value="P:secondary metabolic process"/>
    <property type="evidence" value="ECO:0007669"/>
    <property type="project" value="TreeGrafter"/>
</dbReference>
<proteinExistence type="inferred from homology"/>
<comment type="catalytic activity">
    <reaction evidence="6">
        <text>6-methylsalicylate + H(+) = 3-methylphenol + CO2</text>
        <dbReference type="Rhea" id="RHEA:23112"/>
        <dbReference type="ChEBI" id="CHEBI:15378"/>
        <dbReference type="ChEBI" id="CHEBI:16526"/>
        <dbReference type="ChEBI" id="CHEBI:17231"/>
        <dbReference type="ChEBI" id="CHEBI:36658"/>
        <dbReference type="EC" id="4.1.1.52"/>
    </reaction>
    <physiologicalReaction direction="left-to-right" evidence="6">
        <dbReference type="Rhea" id="RHEA:23113"/>
    </physiologicalReaction>
</comment>
<dbReference type="PANTHER" id="PTHR21240">
    <property type="entry name" value="2-AMINO-3-CARBOXYLMUCONATE-6-SEMIALDEHYDE DECARBOXYLASE"/>
    <property type="match status" value="1"/>
</dbReference>
<evidence type="ECO:0000256" key="1">
    <source>
        <dbReference type="ARBA" id="ARBA00005871"/>
    </source>
</evidence>
<dbReference type="SUPFAM" id="SSF51556">
    <property type="entry name" value="Metallo-dependent hydrolases"/>
    <property type="match status" value="1"/>
</dbReference>
<accession>W9YWU5</accession>
<keyword evidence="4" id="KW-0862">Zinc</keyword>
<evidence type="ECO:0000256" key="5">
    <source>
        <dbReference type="ARBA" id="ARBA00023239"/>
    </source>
</evidence>
<dbReference type="InterPro" id="IPR032465">
    <property type="entry name" value="ACMSD"/>
</dbReference>
<dbReference type="GO" id="GO:0005829">
    <property type="term" value="C:cytosol"/>
    <property type="evidence" value="ECO:0007669"/>
    <property type="project" value="TreeGrafter"/>
</dbReference>
<reference evidence="10 11" key="1">
    <citation type="submission" date="2013-03" db="EMBL/GenBank/DDBJ databases">
        <title>The Genome Sequence of Capronia epimyces CBS 606.96.</title>
        <authorList>
            <consortium name="The Broad Institute Genomics Platform"/>
            <person name="Cuomo C."/>
            <person name="de Hoog S."/>
            <person name="Gorbushina A."/>
            <person name="Walker B."/>
            <person name="Young S.K."/>
            <person name="Zeng Q."/>
            <person name="Gargeya S."/>
            <person name="Fitzgerald M."/>
            <person name="Haas B."/>
            <person name="Abouelleil A."/>
            <person name="Allen A.W."/>
            <person name="Alvarado L."/>
            <person name="Arachchi H.M."/>
            <person name="Berlin A.M."/>
            <person name="Chapman S.B."/>
            <person name="Gainer-Dewar J."/>
            <person name="Goldberg J."/>
            <person name="Griggs A."/>
            <person name="Gujja S."/>
            <person name="Hansen M."/>
            <person name="Howarth C."/>
            <person name="Imamovic A."/>
            <person name="Ireland A."/>
            <person name="Larimer J."/>
            <person name="McCowan C."/>
            <person name="Murphy C."/>
            <person name="Pearson M."/>
            <person name="Poon T.W."/>
            <person name="Priest M."/>
            <person name="Roberts A."/>
            <person name="Saif S."/>
            <person name="Shea T."/>
            <person name="Sisk P."/>
            <person name="Sykes S."/>
            <person name="Wortman J."/>
            <person name="Nusbaum C."/>
            <person name="Birren B."/>
        </authorList>
    </citation>
    <scope>NUCLEOTIDE SEQUENCE [LARGE SCALE GENOMIC DNA]</scope>
    <source>
        <strain evidence="10 11">CBS 606.96</strain>
    </source>
</reference>
<dbReference type="Pfam" id="PF04909">
    <property type="entry name" value="Amidohydro_2"/>
    <property type="match status" value="1"/>
</dbReference>
<dbReference type="STRING" id="1182542.W9YWU5"/>
<dbReference type="RefSeq" id="XP_007732038.1">
    <property type="nucleotide sequence ID" value="XM_007733848.1"/>
</dbReference>
<keyword evidence="3 8" id="KW-0210">Decarboxylase</keyword>
<dbReference type="Proteomes" id="UP000019478">
    <property type="component" value="Unassembled WGS sequence"/>
</dbReference>
<evidence type="ECO:0000313" key="11">
    <source>
        <dbReference type="Proteomes" id="UP000019478"/>
    </source>
</evidence>
<sequence length="333" mass="36767">MLPARIDTHAHVLPPAWREECSRQGYSVPVWTAEDHIRLMDELNISRSILSITAPGTHITPGDDAHARKITREANEYVASVVQAHPSRFGFFASLPLPDADGSLEEIEYVSQNLHPVGFCLVANNHGIYLGDSKFDRVFDKLNAISAKVFIHPTNCRVSHTNGEFHKHGESELIPRLPGAVLEYFFETARAVTNLLLSGTVTRCPNTTFIIPHCGSVLPSILERVTGFSTQCLGLQGIPTSDAVIDLFHKQFYFDLAGYVLPDQLPAMLRLTSADKLLYGSDLPFPPVSVVRTLAESLDEYLKENVEEKVIAQIYNGNAANLFGEQAQASRSV</sequence>
<dbReference type="Gene3D" id="3.20.20.140">
    <property type="entry name" value="Metal-dependent hydrolases"/>
    <property type="match status" value="1"/>
</dbReference>
<keyword evidence="2" id="KW-0479">Metal-binding</keyword>
<evidence type="ECO:0000256" key="8">
    <source>
        <dbReference type="RuleBase" id="RU366045"/>
    </source>
</evidence>
<organism evidence="10 11">
    <name type="scientific">Capronia epimyces CBS 606.96</name>
    <dbReference type="NCBI Taxonomy" id="1182542"/>
    <lineage>
        <taxon>Eukaryota</taxon>
        <taxon>Fungi</taxon>
        <taxon>Dikarya</taxon>
        <taxon>Ascomycota</taxon>
        <taxon>Pezizomycotina</taxon>
        <taxon>Eurotiomycetes</taxon>
        <taxon>Chaetothyriomycetidae</taxon>
        <taxon>Chaetothyriales</taxon>
        <taxon>Herpotrichiellaceae</taxon>
        <taxon>Capronia</taxon>
    </lineage>
</organism>
<evidence type="ECO:0000256" key="3">
    <source>
        <dbReference type="ARBA" id="ARBA00022793"/>
    </source>
</evidence>
<dbReference type="InterPro" id="IPR006680">
    <property type="entry name" value="Amidohydro-rel"/>
</dbReference>
<dbReference type="InterPro" id="IPR032466">
    <property type="entry name" value="Metal_Hydrolase"/>
</dbReference>
<dbReference type="GO" id="GO:0047596">
    <property type="term" value="F:6-methylsalicylate decarboxylase activity"/>
    <property type="evidence" value="ECO:0007669"/>
    <property type="project" value="UniProtKB-EC"/>
</dbReference>
<protein>
    <recommendedName>
        <fullName evidence="7">6-methylsalicylate decarboxylase</fullName>
        <ecNumber evidence="7">4.1.1.52</ecNumber>
    </recommendedName>
</protein>
<dbReference type="PANTHER" id="PTHR21240:SF29">
    <property type="entry name" value="AMIDOHYDROLASE-RELATED DOMAIN-CONTAINING PROTEIN"/>
    <property type="match status" value="1"/>
</dbReference>
<evidence type="ECO:0000259" key="9">
    <source>
        <dbReference type="Pfam" id="PF04909"/>
    </source>
</evidence>
<evidence type="ECO:0000256" key="7">
    <source>
        <dbReference type="ARBA" id="ARBA00038889"/>
    </source>
</evidence>
<dbReference type="GeneID" id="19167838"/>
<name>W9YWU5_9EURO</name>
<gene>
    <name evidence="10" type="ORF">A1O3_03713</name>
</gene>
<dbReference type="AlphaFoldDB" id="W9YWU5"/>